<organism evidence="1 2">
    <name type="scientific">Crassaminicella thermophila</name>
    <dbReference type="NCBI Taxonomy" id="2599308"/>
    <lineage>
        <taxon>Bacteria</taxon>
        <taxon>Bacillati</taxon>
        <taxon>Bacillota</taxon>
        <taxon>Clostridia</taxon>
        <taxon>Eubacteriales</taxon>
        <taxon>Clostridiaceae</taxon>
        <taxon>Crassaminicella</taxon>
    </lineage>
</organism>
<dbReference type="Pfam" id="PF08890">
    <property type="entry name" value="Phage_TAC_5"/>
    <property type="match status" value="1"/>
</dbReference>
<evidence type="ECO:0008006" key="3">
    <source>
        <dbReference type="Google" id="ProtNLM"/>
    </source>
</evidence>
<proteinExistence type="predicted"/>
<sequence length="133" mass="14910">MKMDTKQTKETPKKVTLKELIARKHEIEDQKNAKKDLYIKSLDGVITVEKPSRELCIDAMDMGAADGDKYLVYSCVIEPNLKDTELQKAYGCAEPMDIVEKIFESGEITQIAKACVFLAGYGDSVKMVDDIKN</sequence>
<dbReference type="Proteomes" id="UP000324646">
    <property type="component" value="Chromosome"/>
</dbReference>
<dbReference type="RefSeq" id="WP_148808851.1">
    <property type="nucleotide sequence ID" value="NZ_CP042243.1"/>
</dbReference>
<gene>
    <name evidence="1" type="ORF">FQB35_04580</name>
</gene>
<dbReference type="KEGG" id="crs:FQB35_04580"/>
<dbReference type="OrthoDB" id="1807498at2"/>
<name>A0A5C0SD73_CRATE</name>
<dbReference type="Gene3D" id="3.30.2220.30">
    <property type="match status" value="1"/>
</dbReference>
<evidence type="ECO:0000313" key="2">
    <source>
        <dbReference type="Proteomes" id="UP000324646"/>
    </source>
</evidence>
<reference evidence="1 2" key="1">
    <citation type="submission" date="2019-07" db="EMBL/GenBank/DDBJ databases">
        <title>Complete genome of Crassaminicella thermophila SY095.</title>
        <authorList>
            <person name="Li X."/>
        </authorList>
    </citation>
    <scope>NUCLEOTIDE SEQUENCE [LARGE SCALE GENOMIC DNA]</scope>
    <source>
        <strain evidence="1 2">SY095</strain>
    </source>
</reference>
<evidence type="ECO:0000313" key="1">
    <source>
        <dbReference type="EMBL" id="QEK11696.1"/>
    </source>
</evidence>
<protein>
    <recommendedName>
        <fullName evidence="3">Phage XkdN-like tail assembly chaperone protein, TAC</fullName>
    </recommendedName>
</protein>
<accession>A0A5C0SD73</accession>
<dbReference type="AlphaFoldDB" id="A0A5C0SD73"/>
<keyword evidence="2" id="KW-1185">Reference proteome</keyword>
<dbReference type="InterPro" id="IPR038559">
    <property type="entry name" value="XkdN-like_sf"/>
</dbReference>
<dbReference type="EMBL" id="CP042243">
    <property type="protein sequence ID" value="QEK11696.1"/>
    <property type="molecule type" value="Genomic_DNA"/>
</dbReference>
<dbReference type="InterPro" id="IPR014986">
    <property type="entry name" value="XkdN-like"/>
</dbReference>